<dbReference type="Proteomes" id="UP001165143">
    <property type="component" value="Unassembled WGS sequence"/>
</dbReference>
<dbReference type="PANTHER" id="PTHR34846:SF10">
    <property type="entry name" value="CYTOPLASMIC PROTEIN"/>
    <property type="match status" value="1"/>
</dbReference>
<evidence type="ECO:0000259" key="1">
    <source>
        <dbReference type="Pfam" id="PF02627"/>
    </source>
</evidence>
<feature type="domain" description="Carboxymuconolactone decarboxylase-like" evidence="1">
    <location>
        <begin position="21"/>
        <end position="102"/>
    </location>
</feature>
<dbReference type="InterPro" id="IPR003779">
    <property type="entry name" value="CMD-like"/>
</dbReference>
<dbReference type="Pfam" id="PF02627">
    <property type="entry name" value="CMD"/>
    <property type="match status" value="1"/>
</dbReference>
<dbReference type="NCBIfam" id="TIGR00778">
    <property type="entry name" value="ahpD_dom"/>
    <property type="match status" value="1"/>
</dbReference>
<dbReference type="Gene3D" id="1.20.1290.10">
    <property type="entry name" value="AhpD-like"/>
    <property type="match status" value="1"/>
</dbReference>
<sequence length="157" mass="17152">MTDDSTVPAPSLRISLRDRAPEFYRSLLDASRAAIAGLADPVLTELVNLRASQINGCAFCLDRHASDARAKGEQEHRLDTLAAWRETPYFTARERAALALTESVTLVAETRVPDAVFDEAAKHFSETELAHLIALICAINALNRVGVTSRLTPAPKR</sequence>
<dbReference type="RefSeq" id="WP_033254331.1">
    <property type="nucleotide sequence ID" value="NZ_BSRX01000013.1"/>
</dbReference>
<dbReference type="GO" id="GO:0051920">
    <property type="term" value="F:peroxiredoxin activity"/>
    <property type="evidence" value="ECO:0007669"/>
    <property type="project" value="InterPro"/>
</dbReference>
<dbReference type="EMBL" id="BSRX01000013">
    <property type="protein sequence ID" value="GLW54547.1"/>
    <property type="molecule type" value="Genomic_DNA"/>
</dbReference>
<reference evidence="2" key="1">
    <citation type="submission" date="2023-02" db="EMBL/GenBank/DDBJ databases">
        <title>Kitasatospora phosalacinea NBRC 14362.</title>
        <authorList>
            <person name="Ichikawa N."/>
            <person name="Sato H."/>
            <person name="Tonouchi N."/>
        </authorList>
    </citation>
    <scope>NUCLEOTIDE SEQUENCE</scope>
    <source>
        <strain evidence="2">NBRC 14362</strain>
    </source>
</reference>
<dbReference type="InterPro" id="IPR029032">
    <property type="entry name" value="AhpD-like"/>
</dbReference>
<name>A0A9W6PGP4_9ACTN</name>
<protein>
    <submittedName>
        <fullName evidence="2">Alkyl hydroperoxide reductase AhpD</fullName>
    </submittedName>
</protein>
<dbReference type="PANTHER" id="PTHR34846">
    <property type="entry name" value="4-CARBOXYMUCONOLACTONE DECARBOXYLASE FAMILY PROTEIN (AFU_ORTHOLOGUE AFUA_6G11590)"/>
    <property type="match status" value="1"/>
</dbReference>
<dbReference type="SUPFAM" id="SSF69118">
    <property type="entry name" value="AhpD-like"/>
    <property type="match status" value="1"/>
</dbReference>
<dbReference type="InterPro" id="IPR004675">
    <property type="entry name" value="AhpD_core"/>
</dbReference>
<dbReference type="OrthoDB" id="9801997at2"/>
<comment type="caution">
    <text evidence="2">The sequence shown here is derived from an EMBL/GenBank/DDBJ whole genome shotgun (WGS) entry which is preliminary data.</text>
</comment>
<evidence type="ECO:0000313" key="3">
    <source>
        <dbReference type="Proteomes" id="UP001165143"/>
    </source>
</evidence>
<gene>
    <name evidence="2" type="ORF">Kpho01_25580</name>
</gene>
<proteinExistence type="predicted"/>
<dbReference type="AlphaFoldDB" id="A0A9W6PGP4"/>
<evidence type="ECO:0000313" key="2">
    <source>
        <dbReference type="EMBL" id="GLW54547.1"/>
    </source>
</evidence>
<accession>A0A9W6PGP4</accession>
<organism evidence="2 3">
    <name type="scientific">Kitasatospora phosalacinea</name>
    <dbReference type="NCBI Taxonomy" id="2065"/>
    <lineage>
        <taxon>Bacteria</taxon>
        <taxon>Bacillati</taxon>
        <taxon>Actinomycetota</taxon>
        <taxon>Actinomycetes</taxon>
        <taxon>Kitasatosporales</taxon>
        <taxon>Streptomycetaceae</taxon>
        <taxon>Kitasatospora</taxon>
    </lineage>
</organism>